<accession>A0A5B6V9A0</accession>
<keyword evidence="1" id="KW-0695">RNA-directed DNA polymerase</keyword>
<dbReference type="GO" id="GO:0003964">
    <property type="term" value="F:RNA-directed DNA polymerase activity"/>
    <property type="evidence" value="ECO:0007669"/>
    <property type="project" value="UniProtKB-KW"/>
</dbReference>
<dbReference type="InterPro" id="IPR036397">
    <property type="entry name" value="RNaseH_sf"/>
</dbReference>
<sequence>MIRVNEQEGMKPIQMSICEAPAHCCNIDEEEGRDDHLWYHDILRYVKNQKYPDQATEIDRRTLRRLANGYVLDGEILYKKRKDQVLLRCVDAVEARKILEEVHEGVCGTHANGRLHPLRQKVPQVPDYGDKIYVPPSPLHVMTSPWPFSMWGMNVIGPISPKASNGHRFIFVVIDYFTKWVEAVSYANVTKTVVSKFLKREIICRYGKMTKTYRDWHEKLPLALYAYQTSVRTSTGATPFLLLYGMEAVLPIEVEIPSLWVLSELKLNEAKWVQSRYDQLNLIEEKRLGAIRHGQMYQKRMMRLTTKKFTPEFFMKETWYRKGSSLCKRISEGSGCLIGKDLTS</sequence>
<comment type="caution">
    <text evidence="1">The sequence shown here is derived from an EMBL/GenBank/DDBJ whole genome shotgun (WGS) entry which is preliminary data.</text>
</comment>
<dbReference type="InterPro" id="IPR012337">
    <property type="entry name" value="RNaseH-like_sf"/>
</dbReference>
<dbReference type="AlphaFoldDB" id="A0A5B6V9A0"/>
<dbReference type="Proteomes" id="UP000325315">
    <property type="component" value="Unassembled WGS sequence"/>
</dbReference>
<gene>
    <name evidence="1" type="ORF">EPI10_000840</name>
</gene>
<dbReference type="PANTHER" id="PTHR48475">
    <property type="entry name" value="RIBONUCLEASE H"/>
    <property type="match status" value="1"/>
</dbReference>
<keyword evidence="1" id="KW-0548">Nucleotidyltransferase</keyword>
<name>A0A5B6V9A0_9ROSI</name>
<dbReference type="Gene3D" id="3.30.420.10">
    <property type="entry name" value="Ribonuclease H-like superfamily/Ribonuclease H"/>
    <property type="match status" value="2"/>
</dbReference>
<keyword evidence="1" id="KW-0808">Transferase</keyword>
<evidence type="ECO:0000313" key="2">
    <source>
        <dbReference type="Proteomes" id="UP000325315"/>
    </source>
</evidence>
<keyword evidence="2" id="KW-1185">Reference proteome</keyword>
<proteinExistence type="predicted"/>
<protein>
    <submittedName>
        <fullName evidence="1">RNA-directed DNA polymerase</fullName>
    </submittedName>
</protein>
<dbReference type="SUPFAM" id="SSF53098">
    <property type="entry name" value="Ribonuclease H-like"/>
    <property type="match status" value="1"/>
</dbReference>
<dbReference type="EMBL" id="SMMG02000007">
    <property type="protein sequence ID" value="KAA3465697.1"/>
    <property type="molecule type" value="Genomic_DNA"/>
</dbReference>
<dbReference type="OrthoDB" id="10030726at2759"/>
<evidence type="ECO:0000313" key="1">
    <source>
        <dbReference type="EMBL" id="KAA3465697.1"/>
    </source>
</evidence>
<dbReference type="GO" id="GO:0003676">
    <property type="term" value="F:nucleic acid binding"/>
    <property type="evidence" value="ECO:0007669"/>
    <property type="project" value="InterPro"/>
</dbReference>
<dbReference type="PANTHER" id="PTHR48475:SF1">
    <property type="entry name" value="RNASE H TYPE-1 DOMAIN-CONTAINING PROTEIN"/>
    <property type="match status" value="1"/>
</dbReference>
<organism evidence="1 2">
    <name type="scientific">Gossypium australe</name>
    <dbReference type="NCBI Taxonomy" id="47621"/>
    <lineage>
        <taxon>Eukaryota</taxon>
        <taxon>Viridiplantae</taxon>
        <taxon>Streptophyta</taxon>
        <taxon>Embryophyta</taxon>
        <taxon>Tracheophyta</taxon>
        <taxon>Spermatophyta</taxon>
        <taxon>Magnoliopsida</taxon>
        <taxon>eudicotyledons</taxon>
        <taxon>Gunneridae</taxon>
        <taxon>Pentapetalae</taxon>
        <taxon>rosids</taxon>
        <taxon>malvids</taxon>
        <taxon>Malvales</taxon>
        <taxon>Malvaceae</taxon>
        <taxon>Malvoideae</taxon>
        <taxon>Gossypium</taxon>
    </lineage>
</organism>
<reference evidence="1" key="1">
    <citation type="submission" date="2019-08" db="EMBL/GenBank/DDBJ databases">
        <authorList>
            <person name="Liu F."/>
        </authorList>
    </citation>
    <scope>NUCLEOTIDE SEQUENCE [LARGE SCALE GENOMIC DNA]</scope>
    <source>
        <strain evidence="1">PA1801</strain>
        <tissue evidence="1">Leaf</tissue>
    </source>
</reference>